<evidence type="ECO:0000313" key="3">
    <source>
        <dbReference type="Proteomes" id="UP001189429"/>
    </source>
</evidence>
<keyword evidence="3" id="KW-1185">Reference proteome</keyword>
<feature type="non-terminal residue" evidence="2">
    <location>
        <position position="1"/>
    </location>
</feature>
<evidence type="ECO:0000256" key="1">
    <source>
        <dbReference type="SAM" id="MobiDB-lite"/>
    </source>
</evidence>
<feature type="region of interest" description="Disordered" evidence="1">
    <location>
        <begin position="1"/>
        <end position="129"/>
    </location>
</feature>
<feature type="compositionally biased region" description="Low complexity" evidence="1">
    <location>
        <begin position="70"/>
        <end position="79"/>
    </location>
</feature>
<protein>
    <submittedName>
        <fullName evidence="2">Uncharacterized protein</fullName>
    </submittedName>
</protein>
<reference evidence="2" key="1">
    <citation type="submission" date="2023-10" db="EMBL/GenBank/DDBJ databases">
        <authorList>
            <person name="Chen Y."/>
            <person name="Shah S."/>
            <person name="Dougan E. K."/>
            <person name="Thang M."/>
            <person name="Chan C."/>
        </authorList>
    </citation>
    <scope>NUCLEOTIDE SEQUENCE [LARGE SCALE GENOMIC DNA]</scope>
</reference>
<accession>A0ABN9VGE4</accession>
<dbReference type="EMBL" id="CAUYUJ010017110">
    <property type="protein sequence ID" value="CAK0871851.1"/>
    <property type="molecule type" value="Genomic_DNA"/>
</dbReference>
<name>A0ABN9VGE4_9DINO</name>
<sequence>TKIWHAPCRWTVSPGAVGDLKRGRREEGEDEEEEEEEAEAEEEAEEEEDGSPKPFGEALRLPRGGRELLLRPPRAEAPATCRAWRADRSPPRPTGVPEAGTEPGQRALGHGGPEPAPRLEQGPTALACL</sequence>
<gene>
    <name evidence="2" type="ORF">PCOR1329_LOCUS57523</name>
</gene>
<proteinExistence type="predicted"/>
<dbReference type="Proteomes" id="UP001189429">
    <property type="component" value="Unassembled WGS sequence"/>
</dbReference>
<organism evidence="2 3">
    <name type="scientific">Prorocentrum cordatum</name>
    <dbReference type="NCBI Taxonomy" id="2364126"/>
    <lineage>
        <taxon>Eukaryota</taxon>
        <taxon>Sar</taxon>
        <taxon>Alveolata</taxon>
        <taxon>Dinophyceae</taxon>
        <taxon>Prorocentrales</taxon>
        <taxon>Prorocentraceae</taxon>
        <taxon>Prorocentrum</taxon>
    </lineage>
</organism>
<feature type="compositionally biased region" description="Acidic residues" evidence="1">
    <location>
        <begin position="28"/>
        <end position="49"/>
    </location>
</feature>
<comment type="caution">
    <text evidence="2">The sequence shown here is derived from an EMBL/GenBank/DDBJ whole genome shotgun (WGS) entry which is preliminary data.</text>
</comment>
<evidence type="ECO:0000313" key="2">
    <source>
        <dbReference type="EMBL" id="CAK0871851.1"/>
    </source>
</evidence>